<dbReference type="InterPro" id="IPR013216">
    <property type="entry name" value="Methyltransf_11"/>
</dbReference>
<organism evidence="2 3">
    <name type="scientific">Flaviaesturariibacter aridisoli</name>
    <dbReference type="NCBI Taxonomy" id="2545761"/>
    <lineage>
        <taxon>Bacteria</taxon>
        <taxon>Pseudomonadati</taxon>
        <taxon>Bacteroidota</taxon>
        <taxon>Chitinophagia</taxon>
        <taxon>Chitinophagales</taxon>
        <taxon>Chitinophagaceae</taxon>
        <taxon>Flaviaestuariibacter</taxon>
    </lineage>
</organism>
<dbReference type="Pfam" id="PF08241">
    <property type="entry name" value="Methyltransf_11"/>
    <property type="match status" value="1"/>
</dbReference>
<dbReference type="OrthoDB" id="8385759at2"/>
<evidence type="ECO:0000259" key="1">
    <source>
        <dbReference type="Pfam" id="PF08241"/>
    </source>
</evidence>
<reference evidence="2 3" key="1">
    <citation type="submission" date="2019-03" db="EMBL/GenBank/DDBJ databases">
        <authorList>
            <person name="Kim M.K.M."/>
        </authorList>
    </citation>
    <scope>NUCLEOTIDE SEQUENCE [LARGE SCALE GENOMIC DNA]</scope>
    <source>
        <strain evidence="2 3">17J68-15</strain>
    </source>
</reference>
<dbReference type="EMBL" id="SKFH01000024">
    <property type="protein sequence ID" value="TCZ68856.1"/>
    <property type="molecule type" value="Genomic_DNA"/>
</dbReference>
<accession>A0A4R4DYC6</accession>
<feature type="domain" description="Methyltransferase type 11" evidence="1">
    <location>
        <begin position="58"/>
        <end position="154"/>
    </location>
</feature>
<evidence type="ECO:0000313" key="3">
    <source>
        <dbReference type="Proteomes" id="UP000295164"/>
    </source>
</evidence>
<dbReference type="PANTHER" id="PTHR43464">
    <property type="entry name" value="METHYLTRANSFERASE"/>
    <property type="match status" value="1"/>
</dbReference>
<dbReference type="AlphaFoldDB" id="A0A4R4DYC6"/>
<proteinExistence type="predicted"/>
<sequence length="266" mass="29819">MATTPDYVAVNRDSWNNRTEAHLRSDFYDVPGFLRGASSLNAIELELLGNVAGQSLLHLQCHFGQDTISLARMGAAATGVDLSDKAIDAARGLARDAGTDARFVCCNLYDLPQHLDETFDIVFSSYGTIGWLPDIDRWAALIARYLKPGGRFVFAEFHPFVWTFDDDFQKVAYRYFNSGPIVETESGTYADRDAPISQKYVCWNHGLAEVIGALLRNGLALEVFNEYDYSPYNCFRHTVEVAPKQFRIEHLGDKIPMLYALVARKG</sequence>
<evidence type="ECO:0000313" key="2">
    <source>
        <dbReference type="EMBL" id="TCZ68856.1"/>
    </source>
</evidence>
<name>A0A4R4DYC6_9BACT</name>
<dbReference type="Proteomes" id="UP000295164">
    <property type="component" value="Unassembled WGS sequence"/>
</dbReference>
<protein>
    <submittedName>
        <fullName evidence="2">Class I SAM-dependent methyltransferase</fullName>
    </submittedName>
</protein>
<dbReference type="GO" id="GO:0008757">
    <property type="term" value="F:S-adenosylmethionine-dependent methyltransferase activity"/>
    <property type="evidence" value="ECO:0007669"/>
    <property type="project" value="InterPro"/>
</dbReference>
<dbReference type="RefSeq" id="WP_131852675.1">
    <property type="nucleotide sequence ID" value="NZ_SKFH01000024.1"/>
</dbReference>
<dbReference type="GO" id="GO:0032259">
    <property type="term" value="P:methylation"/>
    <property type="evidence" value="ECO:0007669"/>
    <property type="project" value="UniProtKB-KW"/>
</dbReference>
<keyword evidence="3" id="KW-1185">Reference proteome</keyword>
<gene>
    <name evidence="2" type="ORF">E0486_13335</name>
</gene>
<dbReference type="PANTHER" id="PTHR43464:SF82">
    <property type="entry name" value="METHYLTRANSFERASE DOMAIN-CONTAINING PROTEIN"/>
    <property type="match status" value="1"/>
</dbReference>
<comment type="caution">
    <text evidence="2">The sequence shown here is derived from an EMBL/GenBank/DDBJ whole genome shotgun (WGS) entry which is preliminary data.</text>
</comment>
<keyword evidence="2" id="KW-0489">Methyltransferase</keyword>
<dbReference type="InterPro" id="IPR029063">
    <property type="entry name" value="SAM-dependent_MTases_sf"/>
</dbReference>
<dbReference type="SUPFAM" id="SSF53335">
    <property type="entry name" value="S-adenosyl-L-methionine-dependent methyltransferases"/>
    <property type="match status" value="1"/>
</dbReference>
<dbReference type="CDD" id="cd02440">
    <property type="entry name" value="AdoMet_MTases"/>
    <property type="match status" value="1"/>
</dbReference>
<keyword evidence="2" id="KW-0808">Transferase</keyword>
<dbReference type="Gene3D" id="3.40.50.150">
    <property type="entry name" value="Vaccinia Virus protein VP39"/>
    <property type="match status" value="1"/>
</dbReference>